<feature type="transmembrane region" description="Helical" evidence="8">
    <location>
        <begin position="90"/>
        <end position="110"/>
    </location>
</feature>
<keyword evidence="5 10" id="KW-0378">Hydrolase</keyword>
<feature type="transmembrane region" description="Helical" evidence="8">
    <location>
        <begin position="246"/>
        <end position="267"/>
    </location>
</feature>
<dbReference type="NCBIfam" id="TIGR02914">
    <property type="entry name" value="EpsI_fam"/>
    <property type="match status" value="1"/>
</dbReference>
<dbReference type="GO" id="GO:0005886">
    <property type="term" value="C:plasma membrane"/>
    <property type="evidence" value="ECO:0007669"/>
    <property type="project" value="UniProtKB-SubCell"/>
</dbReference>
<dbReference type="EMBL" id="JAEDAK010000003">
    <property type="protein sequence ID" value="MBH9576523.1"/>
    <property type="molecule type" value="Genomic_DNA"/>
</dbReference>
<comment type="subcellular location">
    <subcellularLocation>
        <location evidence="1">Cell membrane</location>
        <topology evidence="1">Multi-pass membrane protein</topology>
    </subcellularLocation>
</comment>
<dbReference type="RefSeq" id="WP_198110133.1">
    <property type="nucleotide sequence ID" value="NZ_JAEDAK010000003.1"/>
</dbReference>
<proteinExistence type="predicted"/>
<feature type="transmembrane region" description="Helical" evidence="8">
    <location>
        <begin position="206"/>
        <end position="226"/>
    </location>
</feature>
<dbReference type="Pfam" id="PF09721">
    <property type="entry name" value="Exosortase_EpsH"/>
    <property type="match status" value="1"/>
</dbReference>
<evidence type="ECO:0000256" key="2">
    <source>
        <dbReference type="ARBA" id="ARBA00022475"/>
    </source>
</evidence>
<dbReference type="NCBIfam" id="TIGR03109">
    <property type="entry name" value="exosort_XrtA"/>
    <property type="match status" value="1"/>
</dbReference>
<gene>
    <name evidence="10" type="primary">xrtA</name>
    <name evidence="10" type="ORF">I7X39_06370</name>
</gene>
<feature type="transmembrane region" description="Helical" evidence="8">
    <location>
        <begin position="181"/>
        <end position="199"/>
    </location>
</feature>
<dbReference type="EC" id="3.4.22.-" evidence="10"/>
<evidence type="ECO:0000256" key="1">
    <source>
        <dbReference type="ARBA" id="ARBA00004651"/>
    </source>
</evidence>
<dbReference type="InterPro" id="IPR017540">
    <property type="entry name" value="Exosortase-1"/>
</dbReference>
<feature type="transmembrane region" description="Helical" evidence="8">
    <location>
        <begin position="288"/>
        <end position="306"/>
    </location>
</feature>
<dbReference type="InterPro" id="IPR013426">
    <property type="entry name" value="EpsH-like"/>
</dbReference>
<keyword evidence="7 8" id="KW-0472">Membrane</keyword>
<dbReference type="GO" id="GO:0006508">
    <property type="term" value="P:proteolysis"/>
    <property type="evidence" value="ECO:0007669"/>
    <property type="project" value="UniProtKB-KW"/>
</dbReference>
<dbReference type="NCBIfam" id="TIGR02602">
    <property type="entry name" value="8TM_EpsH"/>
    <property type="match status" value="1"/>
</dbReference>
<protein>
    <submittedName>
        <fullName evidence="10">Exosortase A</fullName>
        <ecNumber evidence="10">3.4.22.-</ecNumber>
    </submittedName>
</protein>
<dbReference type="Proteomes" id="UP000613266">
    <property type="component" value="Unassembled WGS sequence"/>
</dbReference>
<organism evidence="10 11">
    <name type="scientific">Inhella proteolytica</name>
    <dbReference type="NCBI Taxonomy" id="2795029"/>
    <lineage>
        <taxon>Bacteria</taxon>
        <taxon>Pseudomonadati</taxon>
        <taxon>Pseudomonadota</taxon>
        <taxon>Betaproteobacteria</taxon>
        <taxon>Burkholderiales</taxon>
        <taxon>Sphaerotilaceae</taxon>
        <taxon>Inhella</taxon>
    </lineage>
</organism>
<accession>A0A931J2I2</accession>
<evidence type="ECO:0000256" key="3">
    <source>
        <dbReference type="ARBA" id="ARBA00022670"/>
    </source>
</evidence>
<evidence type="ECO:0000256" key="5">
    <source>
        <dbReference type="ARBA" id="ARBA00022801"/>
    </source>
</evidence>
<keyword evidence="6 8" id="KW-1133">Transmembrane helix</keyword>
<evidence type="ECO:0000256" key="7">
    <source>
        <dbReference type="ARBA" id="ARBA00023136"/>
    </source>
</evidence>
<evidence type="ECO:0000256" key="4">
    <source>
        <dbReference type="ARBA" id="ARBA00022692"/>
    </source>
</evidence>
<evidence type="ECO:0000259" key="9">
    <source>
        <dbReference type="Pfam" id="PF11984"/>
    </source>
</evidence>
<feature type="transmembrane region" description="Helical" evidence="8">
    <location>
        <begin position="67"/>
        <end position="84"/>
    </location>
</feature>
<name>A0A931J2I2_9BURK</name>
<evidence type="ECO:0000313" key="10">
    <source>
        <dbReference type="EMBL" id="MBH9576523.1"/>
    </source>
</evidence>
<keyword evidence="3" id="KW-0645">Protease</keyword>
<evidence type="ECO:0000256" key="8">
    <source>
        <dbReference type="SAM" id="Phobius"/>
    </source>
</evidence>
<dbReference type="AlphaFoldDB" id="A0A931J2I2"/>
<evidence type="ECO:0000313" key="11">
    <source>
        <dbReference type="Proteomes" id="UP000613266"/>
    </source>
</evidence>
<comment type="caution">
    <text evidence="10">The sequence shown here is derived from an EMBL/GenBank/DDBJ whole genome shotgun (WGS) entry which is preliminary data.</text>
</comment>
<dbReference type="GO" id="GO:0008233">
    <property type="term" value="F:peptidase activity"/>
    <property type="evidence" value="ECO:0007669"/>
    <property type="project" value="UniProtKB-KW"/>
</dbReference>
<dbReference type="InterPro" id="IPR014263">
    <property type="entry name" value="Methanolan_biosynth_EpsI"/>
</dbReference>
<reference evidence="10" key="1">
    <citation type="submission" date="2020-12" db="EMBL/GenBank/DDBJ databases">
        <title>The genome sequence of Inhella sp. 1Y17.</title>
        <authorList>
            <person name="Liu Y."/>
        </authorList>
    </citation>
    <scope>NUCLEOTIDE SEQUENCE</scope>
    <source>
        <strain evidence="10">1Y17</strain>
    </source>
</reference>
<dbReference type="NCBIfam" id="TIGR04178">
    <property type="entry name" value="exo_archaeo"/>
    <property type="match status" value="1"/>
</dbReference>
<dbReference type="InterPro" id="IPR019127">
    <property type="entry name" value="Exosortase"/>
</dbReference>
<feature type="transmembrane region" description="Helical" evidence="8">
    <location>
        <begin position="117"/>
        <end position="136"/>
    </location>
</feature>
<keyword evidence="4 8" id="KW-0812">Transmembrane</keyword>
<feature type="transmembrane region" description="Helical" evidence="8">
    <location>
        <begin position="38"/>
        <end position="55"/>
    </location>
</feature>
<keyword evidence="11" id="KW-1185">Reference proteome</keyword>
<dbReference type="Pfam" id="PF11984">
    <property type="entry name" value="DUF3485"/>
    <property type="match status" value="1"/>
</dbReference>
<evidence type="ECO:0000256" key="6">
    <source>
        <dbReference type="ARBA" id="ARBA00022989"/>
    </source>
</evidence>
<sequence>MTTWKRSTLEWLVLVGLMLALWFPAASGMAMIWWRSDTYAHGLLVLPIAGWLVWRDRSRWLTLTPRRWAWGLLPLAAAALLALAGELAQVAAASQFAVVLALQGLTLLVLGPELGRVLAFPLAFLFFGVPIGDFLLPWMMGWTADFTVAALRLVGVPVYREGLQFVIPSGHWSVVEACSGVRYLMASLMVGTLFAYLNYESLRKRLIFIGFAIVTPLLANWLRAFGIVMLGHLSNNQLATGVDHLVYGWVFFGLVMALMFVLGARFADPEAQRPNAVRQAQGVARLPIAGLGLILLALPPALALAMRHPGPPLSESRWTPQVPGWQAAPAAEDWHPAIEMPQALLRRGFAGEAGLVWVDLAYYPSQKFGSKAVSGENVLVRADDREWQVLSRGTEGWQMRRKGAGEEQFLLRRLHWVDGRFIESPAAAKLAHAWALLKGQGDAAALVLIRTASEPQAAQRLDAFWTQAQAPLNACLQTTVRGPQGHNAGRCR</sequence>
<feature type="domain" description="Methanolan biosynthesis EpsI" evidence="9">
    <location>
        <begin position="293"/>
        <end position="473"/>
    </location>
</feature>
<dbReference type="InterPro" id="IPR026392">
    <property type="entry name" value="Exo/Archaeosortase_dom"/>
</dbReference>
<keyword evidence="2" id="KW-1003">Cell membrane</keyword>